<dbReference type="PANTHER" id="PTHR22916">
    <property type="entry name" value="GLYCOSYLTRANSFERASE"/>
    <property type="match status" value="1"/>
</dbReference>
<dbReference type="GO" id="GO:0016758">
    <property type="term" value="F:hexosyltransferase activity"/>
    <property type="evidence" value="ECO:0007669"/>
    <property type="project" value="UniProtKB-ARBA"/>
</dbReference>
<dbReference type="KEGG" id="sinu:IMZ28_00160"/>
<reference evidence="2 3" key="1">
    <citation type="submission" date="2020-10" db="EMBL/GenBank/DDBJ databases">
        <title>The genome of sulfurovum sp.</title>
        <authorList>
            <person name="Xie S."/>
            <person name="Shao Z."/>
            <person name="Jiang L."/>
        </authorList>
    </citation>
    <scope>NUCLEOTIDE SEQUENCE [LARGE SCALE GENOMIC DNA]</scope>
    <source>
        <strain evidence="2 3">ST-419</strain>
    </source>
</reference>
<name>A0A7M1S4D3_9BACT</name>
<dbReference type="SUPFAM" id="SSF53448">
    <property type="entry name" value="Nucleotide-diphospho-sugar transferases"/>
    <property type="match status" value="1"/>
</dbReference>
<organism evidence="2 3">
    <name type="scientific">Sulfurovum indicum</name>
    <dbReference type="NCBI Taxonomy" id="2779528"/>
    <lineage>
        <taxon>Bacteria</taxon>
        <taxon>Pseudomonadati</taxon>
        <taxon>Campylobacterota</taxon>
        <taxon>Epsilonproteobacteria</taxon>
        <taxon>Campylobacterales</taxon>
        <taxon>Sulfurovaceae</taxon>
        <taxon>Sulfurovum</taxon>
    </lineage>
</organism>
<dbReference type="PANTHER" id="PTHR22916:SF3">
    <property type="entry name" value="UDP-GLCNAC:BETAGAL BETA-1,3-N-ACETYLGLUCOSAMINYLTRANSFERASE-LIKE PROTEIN 1"/>
    <property type="match status" value="1"/>
</dbReference>
<keyword evidence="3" id="KW-1185">Reference proteome</keyword>
<dbReference type="InterPro" id="IPR001173">
    <property type="entry name" value="Glyco_trans_2-like"/>
</dbReference>
<dbReference type="RefSeq" id="WP_197548646.1">
    <property type="nucleotide sequence ID" value="NZ_CP063164.1"/>
</dbReference>
<sequence>MKKVTVIVRTFNVEWVIDQALAALMAQKGVDIELMIVDSGSTDATLEMIAPYPHTFIAIEPGTYFPGKVLNQAVNEAKTDIVVFVNSDVVLLDEYAIKRLIEPLEDPKTAASFGRQIVRPEADLWVRHDYARAFPDTGEKPEWMHYSLPIAAMKKSVWELQPFYTDAWGSEDTHWAVQIKKKGYKIAYVKEAIAMHSHNYTLKQLASRRRIEGEADVYIYPEKSVSFFSTLRSLAGSSLRESLYYIANKKIFGIPYLLLNRIVYAWHYYKGFKHASRNRNENQITFGNYQ</sequence>
<dbReference type="Pfam" id="PF00535">
    <property type="entry name" value="Glycos_transf_2"/>
    <property type="match status" value="1"/>
</dbReference>
<feature type="domain" description="Glycosyltransferase 2-like" evidence="1">
    <location>
        <begin position="5"/>
        <end position="129"/>
    </location>
</feature>
<evidence type="ECO:0000313" key="2">
    <source>
        <dbReference type="EMBL" id="QOR61942.1"/>
    </source>
</evidence>
<proteinExistence type="predicted"/>
<dbReference type="AlphaFoldDB" id="A0A7M1S4D3"/>
<evidence type="ECO:0000259" key="1">
    <source>
        <dbReference type="Pfam" id="PF00535"/>
    </source>
</evidence>
<accession>A0A7M1S4D3</accession>
<dbReference type="Proteomes" id="UP000595074">
    <property type="component" value="Chromosome"/>
</dbReference>
<keyword evidence="2" id="KW-0808">Transferase</keyword>
<gene>
    <name evidence="2" type="ORF">IMZ28_00160</name>
</gene>
<dbReference type="EMBL" id="CP063164">
    <property type="protein sequence ID" value="QOR61942.1"/>
    <property type="molecule type" value="Genomic_DNA"/>
</dbReference>
<dbReference type="InterPro" id="IPR029044">
    <property type="entry name" value="Nucleotide-diphossugar_trans"/>
</dbReference>
<dbReference type="Gene3D" id="3.90.550.10">
    <property type="entry name" value="Spore Coat Polysaccharide Biosynthesis Protein SpsA, Chain A"/>
    <property type="match status" value="1"/>
</dbReference>
<evidence type="ECO:0000313" key="3">
    <source>
        <dbReference type="Proteomes" id="UP000595074"/>
    </source>
</evidence>
<protein>
    <submittedName>
        <fullName evidence="2">Glycosyltransferase</fullName>
    </submittedName>
</protein>